<comment type="caution">
    <text evidence="3">The sequence shown here is derived from an EMBL/GenBank/DDBJ whole genome shotgun (WGS) entry which is preliminary data.</text>
</comment>
<dbReference type="InterPro" id="IPR044244">
    <property type="entry name" value="TTC27/Emw1"/>
</dbReference>
<dbReference type="PANTHER" id="PTHR16193:SF0">
    <property type="entry name" value="TETRATRICOPEPTIDE REPEAT PROTEIN 27"/>
    <property type="match status" value="1"/>
</dbReference>
<evidence type="ECO:0000313" key="4">
    <source>
        <dbReference type="Proteomes" id="UP001439008"/>
    </source>
</evidence>
<accession>A0ABV2AHP3</accession>
<evidence type="ECO:0000313" key="3">
    <source>
        <dbReference type="EMBL" id="MES1919185.1"/>
    </source>
</evidence>
<organism evidence="3 4">
    <name type="scientific">Bonamia ostreae</name>
    <dbReference type="NCBI Taxonomy" id="126728"/>
    <lineage>
        <taxon>Eukaryota</taxon>
        <taxon>Sar</taxon>
        <taxon>Rhizaria</taxon>
        <taxon>Endomyxa</taxon>
        <taxon>Ascetosporea</taxon>
        <taxon>Haplosporida</taxon>
        <taxon>Bonamia</taxon>
    </lineage>
</organism>
<proteinExistence type="predicted"/>
<reference evidence="3 4" key="1">
    <citation type="journal article" date="2024" name="BMC Biol.">
        <title>Comparative genomics of Ascetosporea gives new insight into the evolutionary basis for animal parasitism in Rhizaria.</title>
        <authorList>
            <person name="Hiltunen Thoren M."/>
            <person name="Onut-Brannstrom I."/>
            <person name="Alfjorden A."/>
            <person name="Peckova H."/>
            <person name="Swords F."/>
            <person name="Hooper C."/>
            <person name="Holzer A.S."/>
            <person name="Bass D."/>
            <person name="Burki F."/>
        </authorList>
    </citation>
    <scope>NUCLEOTIDE SEQUENCE [LARGE SCALE GENOMIC DNA]</scope>
    <source>
        <strain evidence="3">20-A016</strain>
    </source>
</reference>
<keyword evidence="2" id="KW-0802">TPR repeat</keyword>
<gene>
    <name evidence="3" type="primary">TTC27</name>
    <name evidence="3" type="ORF">MHBO_001048</name>
</gene>
<dbReference type="Proteomes" id="UP001439008">
    <property type="component" value="Unassembled WGS sequence"/>
</dbReference>
<name>A0ABV2AHP3_9EUKA</name>
<dbReference type="PANTHER" id="PTHR16193">
    <property type="entry name" value="TETRATRICOPEPTIDE REPEAT PROTEIN 27"/>
    <property type="match status" value="1"/>
</dbReference>
<protein>
    <submittedName>
        <fullName evidence="3">Tetratricopeptide repeat domain 27</fullName>
    </submittedName>
</protein>
<sequence>MFEFAKLSIYFFVVFNWLGLDYKYESKLHFLENLFNEELKTKSDQALSIQGERFFKMTKYPFLLYVSIRSFQSIRKSDKMLYNMAQWWLARCYCIQQRLLSHNSSVIRERLYAIYNFLEENPSSLSKSEKIEFYLEQCMANLNFNEEKRAKQNFEKAKSLLNAKISIKGELGKATKHQEKSIPQLKLVFERKDVLRKNSTNSKKIAGKSNTIKNVPLDDKDILEQIEFDSEKGIFDLDKIECDFVFCFSELLKVFPILFSKFKLL</sequence>
<keyword evidence="4" id="KW-1185">Reference proteome</keyword>
<evidence type="ECO:0000256" key="1">
    <source>
        <dbReference type="ARBA" id="ARBA00022737"/>
    </source>
</evidence>
<keyword evidence="1" id="KW-0677">Repeat</keyword>
<dbReference type="EMBL" id="JBDODL010000220">
    <property type="protein sequence ID" value="MES1919185.1"/>
    <property type="molecule type" value="Genomic_DNA"/>
</dbReference>
<evidence type="ECO:0000256" key="2">
    <source>
        <dbReference type="ARBA" id="ARBA00022803"/>
    </source>
</evidence>